<dbReference type="PANTHER" id="PTHR38471:SF2">
    <property type="entry name" value="FOUR HELIX BUNDLE PROTEIN"/>
    <property type="match status" value="1"/>
</dbReference>
<reference evidence="1 2" key="1">
    <citation type="submission" date="2017-09" db="EMBL/GenBank/DDBJ databases">
        <title>Depth-based differentiation of microbial function through sediment-hosted aquifers and enrichment of novel symbionts in the deep terrestrial subsurface.</title>
        <authorList>
            <person name="Probst A.J."/>
            <person name="Ladd B."/>
            <person name="Jarett J.K."/>
            <person name="Geller-Mcgrath D.E."/>
            <person name="Sieber C.M."/>
            <person name="Emerson J.B."/>
            <person name="Anantharaman K."/>
            <person name="Thomas B.C."/>
            <person name="Malmstrom R."/>
            <person name="Stieglmeier M."/>
            <person name="Klingl A."/>
            <person name="Woyke T."/>
            <person name="Ryan C.M."/>
            <person name="Banfield J.F."/>
        </authorList>
    </citation>
    <scope>NUCLEOTIDE SEQUENCE [LARGE SCALE GENOMIC DNA]</scope>
    <source>
        <strain evidence="1">CG_4_10_14_0_8_um_filter_42_10</strain>
    </source>
</reference>
<dbReference type="SUPFAM" id="SSF158446">
    <property type="entry name" value="IVS-encoded protein-like"/>
    <property type="match status" value="1"/>
</dbReference>
<dbReference type="CDD" id="cd16377">
    <property type="entry name" value="23S_rRNA_IVP_like"/>
    <property type="match status" value="1"/>
</dbReference>
<proteinExistence type="predicted"/>
<accession>A0A2M7RJ77</accession>
<dbReference type="Pfam" id="PF05635">
    <property type="entry name" value="23S_rRNA_IVP"/>
    <property type="match status" value="1"/>
</dbReference>
<dbReference type="PANTHER" id="PTHR38471">
    <property type="entry name" value="FOUR HELIX BUNDLE PROTEIN"/>
    <property type="match status" value="1"/>
</dbReference>
<dbReference type="InterPro" id="IPR036583">
    <property type="entry name" value="23S_rRNA_IVS_sf"/>
</dbReference>
<evidence type="ECO:0000313" key="2">
    <source>
        <dbReference type="Proteomes" id="UP000230779"/>
    </source>
</evidence>
<sequence length="118" mass="13715">MLFRFRNFRVYKDALNFRKEIYELTKKFPKGELFNLTSQTRRAANSILLNIAEGSNRLTDLDFGRFLNTSLTSLEEVVACLDIALDEKYISAKEHDEYLAKAELLGKKLIAFCKKLRT</sequence>
<evidence type="ECO:0008006" key="3">
    <source>
        <dbReference type="Google" id="ProtNLM"/>
    </source>
</evidence>
<protein>
    <recommendedName>
        <fullName evidence="3">Four helix bundle protein</fullName>
    </recommendedName>
</protein>
<name>A0A2M7RJ77_9BACT</name>
<dbReference type="Proteomes" id="UP000230779">
    <property type="component" value="Unassembled WGS sequence"/>
</dbReference>
<organism evidence="1 2">
    <name type="scientific">Candidatus Kerfeldbacteria bacterium CG_4_10_14_0_8_um_filter_42_10</name>
    <dbReference type="NCBI Taxonomy" id="2014248"/>
    <lineage>
        <taxon>Bacteria</taxon>
        <taxon>Candidatus Kerfeldiibacteriota</taxon>
    </lineage>
</organism>
<dbReference type="InterPro" id="IPR012657">
    <property type="entry name" value="23S_rRNA-intervening_sequence"/>
</dbReference>
<gene>
    <name evidence="1" type="ORF">COY66_02645</name>
</gene>
<dbReference type="AlphaFoldDB" id="A0A2M7RJ77"/>
<dbReference type="Gene3D" id="1.20.1440.60">
    <property type="entry name" value="23S rRNA-intervening sequence"/>
    <property type="match status" value="1"/>
</dbReference>
<evidence type="ECO:0000313" key="1">
    <source>
        <dbReference type="EMBL" id="PIY96805.1"/>
    </source>
</evidence>
<comment type="caution">
    <text evidence="1">The sequence shown here is derived from an EMBL/GenBank/DDBJ whole genome shotgun (WGS) entry which is preliminary data.</text>
</comment>
<dbReference type="EMBL" id="PFMD01000027">
    <property type="protein sequence ID" value="PIY96805.1"/>
    <property type="molecule type" value="Genomic_DNA"/>
</dbReference>
<dbReference type="NCBIfam" id="TIGR02436">
    <property type="entry name" value="four helix bundle protein"/>
    <property type="match status" value="1"/>
</dbReference>